<dbReference type="AlphaFoldDB" id="A0A6N0HMX2"/>
<organism evidence="1 2">
    <name type="scientific">Candidatus Ruthia endofausta</name>
    <dbReference type="NCBI Taxonomy" id="2738852"/>
    <lineage>
        <taxon>Bacteria</taxon>
        <taxon>Pseudomonadati</taxon>
        <taxon>Pseudomonadota</taxon>
        <taxon>Gammaproteobacteria</taxon>
        <taxon>Candidatus Pseudothioglobaceae</taxon>
        <taxon>Candidatus Ruthturnera</taxon>
    </lineage>
</organism>
<evidence type="ECO:0000313" key="2">
    <source>
        <dbReference type="Proteomes" id="UP000509429"/>
    </source>
</evidence>
<evidence type="ECO:0000313" key="1">
    <source>
        <dbReference type="EMBL" id="QKQ23685.1"/>
    </source>
</evidence>
<dbReference type="Proteomes" id="UP000509429">
    <property type="component" value="Chromosome"/>
</dbReference>
<dbReference type="KEGG" id="reo:HUE58_00355"/>
<sequence>MSSKGDYNLLLPIDKIATFKKNLAKHPKEAKVKWVRHQINQGDGV</sequence>
<gene>
    <name evidence="1" type="ORF">HUE58_00355</name>
</gene>
<protein>
    <submittedName>
        <fullName evidence="1">Uncharacterized protein</fullName>
    </submittedName>
</protein>
<keyword evidence="2" id="KW-1185">Reference proteome</keyword>
<dbReference type="EMBL" id="CP054490">
    <property type="protein sequence ID" value="QKQ23685.1"/>
    <property type="molecule type" value="Genomic_DNA"/>
</dbReference>
<proteinExistence type="predicted"/>
<accession>A0A6N0HMX2</accession>
<reference evidence="1 2" key="1">
    <citation type="submission" date="2020-05" db="EMBL/GenBank/DDBJ databases">
        <title>Horizontal transmission and recombination maintain forever young bacterial symbiont genomes.</title>
        <authorList>
            <person name="Russell S.L."/>
            <person name="Pepper-Tunick E."/>
            <person name="Svedberg J."/>
            <person name="Byrne A."/>
            <person name="Ruelas Castillo J."/>
            <person name="Vollmers C."/>
            <person name="Beinart R.A."/>
            <person name="Corbett-Detig R."/>
        </authorList>
    </citation>
    <scope>NUCLEOTIDE SEQUENCE [LARGE SCALE GENOMIC DNA]</scope>
    <source>
        <strain evidence="1">JDF_Ridge</strain>
    </source>
</reference>
<name>A0A6N0HMX2_9GAMM</name>
<dbReference type="RefSeq" id="WP_174605125.1">
    <property type="nucleotide sequence ID" value="NZ_CP054490.1"/>
</dbReference>